<sequence>MSRELTLSPRRGFTLIELLVVIAIIAILIALLLPAVQQAREAARRTQCRNTLKQWGLAMHNYHDTYTRLPFAATRNKRHTWVVSLWPYIDQAPLYAQYDMSRGFFESPNIVQSDLSGVLAKTIPLYYCPSDPGAQLFQGDTYWRTRGNYVVNFGNFSIPNGSNTIAAGMAPFGFNGGAGAQTESPRSSRMKDFVDGTSSTLLMSEVLRPINATDADHRGDIHNDDTGGAFMTRLTPNSSASDIVFSPWCVDNPAARLPCTTGNVSLGSRSRHTGGVHQLLADGSVRFTSENIDLNLYRAMGTMAGQDVASLE</sequence>
<feature type="domain" description="DUF1559" evidence="2">
    <location>
        <begin position="37"/>
        <end position="294"/>
    </location>
</feature>
<dbReference type="PROSITE" id="PS00409">
    <property type="entry name" value="PROKAR_NTER_METHYL"/>
    <property type="match status" value="1"/>
</dbReference>
<reference evidence="3 4" key="1">
    <citation type="submission" date="2016-05" db="EMBL/GenBank/DDBJ databases">
        <title>Genomic and physiological characterization of Planctopirus sp. isolated from fresh water lake.</title>
        <authorList>
            <person name="Subhash Y."/>
            <person name="Ramana C."/>
        </authorList>
    </citation>
    <scope>NUCLEOTIDE SEQUENCE [LARGE SCALE GENOMIC DNA]</scope>
    <source>
        <strain evidence="3 4">JC280</strain>
    </source>
</reference>
<dbReference type="Pfam" id="PF07963">
    <property type="entry name" value="N_methyl"/>
    <property type="match status" value="1"/>
</dbReference>
<keyword evidence="1" id="KW-0472">Membrane</keyword>
<accession>A0A1C3EBF5</accession>
<dbReference type="STRING" id="1841610.A6X21_05695"/>
<dbReference type="InterPro" id="IPR011453">
    <property type="entry name" value="DUF1559"/>
</dbReference>
<dbReference type="Pfam" id="PF07596">
    <property type="entry name" value="SBP_bac_10"/>
    <property type="match status" value="1"/>
</dbReference>
<dbReference type="InterPro" id="IPR045584">
    <property type="entry name" value="Pilin-like"/>
</dbReference>
<evidence type="ECO:0000256" key="1">
    <source>
        <dbReference type="SAM" id="Phobius"/>
    </source>
</evidence>
<evidence type="ECO:0000313" key="4">
    <source>
        <dbReference type="Proteomes" id="UP000094828"/>
    </source>
</evidence>
<keyword evidence="4" id="KW-1185">Reference proteome</keyword>
<dbReference type="RefSeq" id="WP_068848323.1">
    <property type="nucleotide sequence ID" value="NZ_LYDR01000108.1"/>
</dbReference>
<feature type="transmembrane region" description="Helical" evidence="1">
    <location>
        <begin position="12"/>
        <end position="36"/>
    </location>
</feature>
<dbReference type="PANTHER" id="PTHR30093">
    <property type="entry name" value="GENERAL SECRETION PATHWAY PROTEIN G"/>
    <property type="match status" value="1"/>
</dbReference>
<protein>
    <recommendedName>
        <fullName evidence="2">DUF1559 domain-containing protein</fullName>
    </recommendedName>
</protein>
<dbReference type="NCBIfam" id="TIGR04294">
    <property type="entry name" value="pre_pil_HX9DG"/>
    <property type="match status" value="1"/>
</dbReference>
<dbReference type="NCBIfam" id="TIGR02532">
    <property type="entry name" value="IV_pilin_GFxxxE"/>
    <property type="match status" value="1"/>
</dbReference>
<evidence type="ECO:0000259" key="2">
    <source>
        <dbReference type="Pfam" id="PF07596"/>
    </source>
</evidence>
<dbReference type="AlphaFoldDB" id="A0A1C3EBF5"/>
<dbReference type="OrthoDB" id="270727at2"/>
<evidence type="ECO:0000313" key="3">
    <source>
        <dbReference type="EMBL" id="ODA30524.1"/>
    </source>
</evidence>
<dbReference type="EMBL" id="LYDR01000108">
    <property type="protein sequence ID" value="ODA30524.1"/>
    <property type="molecule type" value="Genomic_DNA"/>
</dbReference>
<comment type="caution">
    <text evidence="3">The sequence shown here is derived from an EMBL/GenBank/DDBJ whole genome shotgun (WGS) entry which is preliminary data.</text>
</comment>
<keyword evidence="1" id="KW-0812">Transmembrane</keyword>
<dbReference type="Gene3D" id="3.30.700.10">
    <property type="entry name" value="Glycoprotein, Type 4 Pilin"/>
    <property type="match status" value="1"/>
</dbReference>
<dbReference type="InterPro" id="IPR012902">
    <property type="entry name" value="N_methyl_site"/>
</dbReference>
<proteinExistence type="predicted"/>
<keyword evidence="1" id="KW-1133">Transmembrane helix</keyword>
<name>A0A1C3EBF5_9PLAN</name>
<dbReference type="PANTHER" id="PTHR30093:SF2">
    <property type="entry name" value="TYPE II SECRETION SYSTEM PROTEIN H"/>
    <property type="match status" value="1"/>
</dbReference>
<dbReference type="InterPro" id="IPR027558">
    <property type="entry name" value="Pre_pil_HX9DG_C"/>
</dbReference>
<dbReference type="Proteomes" id="UP000094828">
    <property type="component" value="Unassembled WGS sequence"/>
</dbReference>
<organism evidence="3 4">
    <name type="scientific">Planctopirus hydrillae</name>
    <dbReference type="NCBI Taxonomy" id="1841610"/>
    <lineage>
        <taxon>Bacteria</taxon>
        <taxon>Pseudomonadati</taxon>
        <taxon>Planctomycetota</taxon>
        <taxon>Planctomycetia</taxon>
        <taxon>Planctomycetales</taxon>
        <taxon>Planctomycetaceae</taxon>
        <taxon>Planctopirus</taxon>
    </lineage>
</organism>
<gene>
    <name evidence="3" type="ORF">A6X21_05695</name>
</gene>
<dbReference type="SUPFAM" id="SSF54523">
    <property type="entry name" value="Pili subunits"/>
    <property type="match status" value="1"/>
</dbReference>